<name>A0A0C3BJK1_HEBCY</name>
<feature type="compositionally biased region" description="Low complexity" evidence="1">
    <location>
        <begin position="23"/>
        <end position="60"/>
    </location>
</feature>
<dbReference type="HOGENOM" id="CLU_2121374_0_0_1"/>
<reference evidence="2 3" key="1">
    <citation type="submission" date="2014-04" db="EMBL/GenBank/DDBJ databases">
        <authorList>
            <consortium name="DOE Joint Genome Institute"/>
            <person name="Kuo A."/>
            <person name="Gay G."/>
            <person name="Dore J."/>
            <person name="Kohler A."/>
            <person name="Nagy L.G."/>
            <person name="Floudas D."/>
            <person name="Copeland A."/>
            <person name="Barry K.W."/>
            <person name="Cichocki N."/>
            <person name="Veneault-Fourrey C."/>
            <person name="LaButti K."/>
            <person name="Lindquist E.A."/>
            <person name="Lipzen A."/>
            <person name="Lundell T."/>
            <person name="Morin E."/>
            <person name="Murat C."/>
            <person name="Sun H."/>
            <person name="Tunlid A."/>
            <person name="Henrissat B."/>
            <person name="Grigoriev I.V."/>
            <person name="Hibbett D.S."/>
            <person name="Martin F."/>
            <person name="Nordberg H.P."/>
            <person name="Cantor M.N."/>
            <person name="Hua S.X."/>
        </authorList>
    </citation>
    <scope>NUCLEOTIDE SEQUENCE [LARGE SCALE GENOMIC DNA]</scope>
    <source>
        <strain evidence="3">h7</strain>
    </source>
</reference>
<evidence type="ECO:0000256" key="1">
    <source>
        <dbReference type="SAM" id="MobiDB-lite"/>
    </source>
</evidence>
<reference evidence="3" key="2">
    <citation type="submission" date="2015-01" db="EMBL/GenBank/DDBJ databases">
        <title>Evolutionary Origins and Diversification of the Mycorrhizal Mutualists.</title>
        <authorList>
            <consortium name="DOE Joint Genome Institute"/>
            <consortium name="Mycorrhizal Genomics Consortium"/>
            <person name="Kohler A."/>
            <person name="Kuo A."/>
            <person name="Nagy L.G."/>
            <person name="Floudas D."/>
            <person name="Copeland A."/>
            <person name="Barry K.W."/>
            <person name="Cichocki N."/>
            <person name="Veneault-Fourrey C."/>
            <person name="LaButti K."/>
            <person name="Lindquist E.A."/>
            <person name="Lipzen A."/>
            <person name="Lundell T."/>
            <person name="Morin E."/>
            <person name="Murat C."/>
            <person name="Riley R."/>
            <person name="Ohm R."/>
            <person name="Sun H."/>
            <person name="Tunlid A."/>
            <person name="Henrissat B."/>
            <person name="Grigoriev I.V."/>
            <person name="Hibbett D.S."/>
            <person name="Martin F."/>
        </authorList>
    </citation>
    <scope>NUCLEOTIDE SEQUENCE [LARGE SCALE GENOMIC DNA]</scope>
    <source>
        <strain evidence="3">h7</strain>
    </source>
</reference>
<feature type="compositionally biased region" description="Acidic residues" evidence="1">
    <location>
        <begin position="75"/>
        <end position="89"/>
    </location>
</feature>
<protein>
    <submittedName>
        <fullName evidence="2">Uncharacterized protein</fullName>
    </submittedName>
</protein>
<dbReference type="AlphaFoldDB" id="A0A0C3BJK1"/>
<keyword evidence="3" id="KW-1185">Reference proteome</keyword>
<gene>
    <name evidence="2" type="ORF">M413DRAFT_282158</name>
</gene>
<organism evidence="2 3">
    <name type="scientific">Hebeloma cylindrosporum</name>
    <dbReference type="NCBI Taxonomy" id="76867"/>
    <lineage>
        <taxon>Eukaryota</taxon>
        <taxon>Fungi</taxon>
        <taxon>Dikarya</taxon>
        <taxon>Basidiomycota</taxon>
        <taxon>Agaricomycotina</taxon>
        <taxon>Agaricomycetes</taxon>
        <taxon>Agaricomycetidae</taxon>
        <taxon>Agaricales</taxon>
        <taxon>Agaricineae</taxon>
        <taxon>Hymenogastraceae</taxon>
        <taxon>Hebeloma</taxon>
    </lineage>
</organism>
<feature type="region of interest" description="Disordered" evidence="1">
    <location>
        <begin position="21"/>
        <end position="114"/>
    </location>
</feature>
<dbReference type="EMBL" id="KN831801">
    <property type="protein sequence ID" value="KIM36910.1"/>
    <property type="molecule type" value="Genomic_DNA"/>
</dbReference>
<proteinExistence type="predicted"/>
<evidence type="ECO:0000313" key="3">
    <source>
        <dbReference type="Proteomes" id="UP000053424"/>
    </source>
</evidence>
<evidence type="ECO:0000313" key="2">
    <source>
        <dbReference type="EMBL" id="KIM36910.1"/>
    </source>
</evidence>
<dbReference type="Proteomes" id="UP000053424">
    <property type="component" value="Unassembled WGS sequence"/>
</dbReference>
<accession>A0A0C3BJK1</accession>
<sequence>MTCIKYDHAFANDMKRKFADYKASSASGSAASEPSSSGNKRTSASAPPSTPAASKPSNSPVKSLRTNRDRVGVEPDSDDENGDTSEFELETPLPEVASDRQLRPKASHAVTVED</sequence>